<dbReference type="InterPro" id="IPR058208">
    <property type="entry name" value="PACE"/>
</dbReference>
<protein>
    <recommendedName>
        <fullName evidence="2">Chlorhexidine efflux transporter domain-containing protein</fullName>
    </recommendedName>
</protein>
<reference evidence="3 4" key="1">
    <citation type="submission" date="2017-08" db="EMBL/GenBank/DDBJ databases">
        <title>WGS of Clinical strains of the CDC Group NO-1 linked to zoonotic infections in humans.</title>
        <authorList>
            <person name="Bernier A.-M."/>
            <person name="Bernard K."/>
        </authorList>
    </citation>
    <scope>NUCLEOTIDE SEQUENCE [LARGE SCALE GENOMIC DNA]</scope>
    <source>
        <strain evidence="3 4">NML120219</strain>
    </source>
</reference>
<accession>A0A2A2B1X2</accession>
<dbReference type="Pfam" id="PF05232">
    <property type="entry name" value="BTP"/>
    <property type="match status" value="2"/>
</dbReference>
<feature type="transmembrane region" description="Helical" evidence="1">
    <location>
        <begin position="82"/>
        <end position="102"/>
    </location>
</feature>
<dbReference type="AlphaFoldDB" id="A0A2A2B1X2"/>
<dbReference type="NCBIfam" id="NF033664">
    <property type="entry name" value="PACE_transport"/>
    <property type="match status" value="1"/>
</dbReference>
<keyword evidence="1" id="KW-1133">Transmembrane helix</keyword>
<evidence type="ECO:0000313" key="4">
    <source>
        <dbReference type="Proteomes" id="UP000218439"/>
    </source>
</evidence>
<feature type="transmembrane region" description="Helical" evidence="1">
    <location>
        <begin position="39"/>
        <end position="61"/>
    </location>
</feature>
<feature type="domain" description="Chlorhexidine efflux transporter" evidence="2">
    <location>
        <begin position="73"/>
        <end position="135"/>
    </location>
</feature>
<proteinExistence type="predicted"/>
<comment type="caution">
    <text evidence="3">The sequence shown here is derived from an EMBL/GenBank/DDBJ whole genome shotgun (WGS) entry which is preliminary data.</text>
</comment>
<organism evidence="3 4">
    <name type="scientific">Vandammella animalimorsus</name>
    <dbReference type="NCBI Taxonomy" id="2029117"/>
    <lineage>
        <taxon>Bacteria</taxon>
        <taxon>Pseudomonadati</taxon>
        <taxon>Pseudomonadota</taxon>
        <taxon>Betaproteobacteria</taxon>
        <taxon>Burkholderiales</taxon>
        <taxon>Comamonadaceae</taxon>
        <taxon>Vandammella</taxon>
    </lineage>
</organism>
<dbReference type="Proteomes" id="UP000218439">
    <property type="component" value="Unassembled WGS sequence"/>
</dbReference>
<sequence>MKLQGKRRRIVYVLIYEAIAIAVSSWGLALLSSSGMQRALLAAVAASATAVTWNYIFNTLFERWEARQPTRGRSIRRRLAHALGFEGGLIFFLVPLLAWLLGVSLWQAFVMDFGLMLFFLVYTFVFTWCFDRIFGLPTAAQPLQGAPAHANGPAQAGQTQAR</sequence>
<feature type="domain" description="Chlorhexidine efflux transporter" evidence="2">
    <location>
        <begin position="6"/>
        <end position="67"/>
    </location>
</feature>
<keyword evidence="1" id="KW-0812">Transmembrane</keyword>
<dbReference type="RefSeq" id="WP_095550856.1">
    <property type="nucleotide sequence ID" value="NZ_NSJE01000001.1"/>
</dbReference>
<dbReference type="InterPro" id="IPR007896">
    <property type="entry name" value="BTP_bacteria"/>
</dbReference>
<keyword evidence="1" id="KW-0472">Membrane</keyword>
<feature type="transmembrane region" description="Helical" evidence="1">
    <location>
        <begin position="12"/>
        <end position="33"/>
    </location>
</feature>
<feature type="transmembrane region" description="Helical" evidence="1">
    <location>
        <begin position="108"/>
        <end position="130"/>
    </location>
</feature>
<name>A0A2A2B1X2_9BURK</name>
<evidence type="ECO:0000313" key="3">
    <source>
        <dbReference type="EMBL" id="PAT44133.1"/>
    </source>
</evidence>
<dbReference type="EMBL" id="NSJE01000001">
    <property type="protein sequence ID" value="PAT44133.1"/>
    <property type="molecule type" value="Genomic_DNA"/>
</dbReference>
<evidence type="ECO:0000256" key="1">
    <source>
        <dbReference type="SAM" id="Phobius"/>
    </source>
</evidence>
<gene>
    <name evidence="3" type="ORF">CK621_00680</name>
</gene>
<evidence type="ECO:0000259" key="2">
    <source>
        <dbReference type="Pfam" id="PF05232"/>
    </source>
</evidence>